<dbReference type="InterPro" id="IPR039426">
    <property type="entry name" value="TonB-dep_rcpt-like"/>
</dbReference>
<dbReference type="PATRIC" id="fig|28229.3.peg.136"/>
<accession>A0A099L351</accession>
<evidence type="ECO:0000313" key="19">
    <source>
        <dbReference type="EMBL" id="KGJ97394.1"/>
    </source>
</evidence>
<evidence type="ECO:0000256" key="16">
    <source>
        <dbReference type="SAM" id="SignalP"/>
    </source>
</evidence>
<reference evidence="19 20" key="1">
    <citation type="submission" date="2014-08" db="EMBL/GenBank/DDBJ databases">
        <title>Genomic and Phenotypic Diversity of Colwellia psychrerythraea strains from Disparate Marine Basins.</title>
        <authorList>
            <person name="Techtmann S.M."/>
            <person name="Stelling S.C."/>
            <person name="Utturkar S.M."/>
            <person name="Alshibli N."/>
            <person name="Harris A."/>
            <person name="Brown S.D."/>
            <person name="Hazen T.C."/>
        </authorList>
    </citation>
    <scope>NUCLEOTIDE SEQUENCE [LARGE SCALE GENOMIC DNA]</scope>
    <source>
        <strain evidence="19 20">GAB14E</strain>
    </source>
</reference>
<keyword evidence="10 15" id="KW-0798">TonB box</keyword>
<dbReference type="GO" id="GO:0015891">
    <property type="term" value="P:siderophore transport"/>
    <property type="evidence" value="ECO:0007669"/>
    <property type="project" value="InterPro"/>
</dbReference>
<protein>
    <submittedName>
        <fullName evidence="19">TonB-dependent siderophore receptor</fullName>
    </submittedName>
</protein>
<dbReference type="Proteomes" id="UP000029868">
    <property type="component" value="Unassembled WGS sequence"/>
</dbReference>
<evidence type="ECO:0000256" key="1">
    <source>
        <dbReference type="ARBA" id="ARBA00004571"/>
    </source>
</evidence>
<keyword evidence="4 14" id="KW-1134">Transmembrane beta strand</keyword>
<evidence type="ECO:0000256" key="6">
    <source>
        <dbReference type="ARBA" id="ARBA00022692"/>
    </source>
</evidence>
<keyword evidence="12 19" id="KW-0675">Receptor</keyword>
<dbReference type="InterPro" id="IPR037066">
    <property type="entry name" value="Plug_dom_sf"/>
</dbReference>
<dbReference type="PROSITE" id="PS52016">
    <property type="entry name" value="TONB_DEPENDENT_REC_3"/>
    <property type="match status" value="1"/>
</dbReference>
<dbReference type="SUPFAM" id="SSF56935">
    <property type="entry name" value="Porins"/>
    <property type="match status" value="1"/>
</dbReference>
<keyword evidence="3 14" id="KW-0813">Transport</keyword>
<name>A0A099L351_COLPS</name>
<comment type="subcellular location">
    <subcellularLocation>
        <location evidence="1 14">Cell outer membrane</location>
        <topology evidence="1 14">Multi-pass membrane protein</topology>
    </subcellularLocation>
</comment>
<dbReference type="InterPro" id="IPR010105">
    <property type="entry name" value="TonB_sidphr_rcpt"/>
</dbReference>
<evidence type="ECO:0000256" key="5">
    <source>
        <dbReference type="ARBA" id="ARBA00022496"/>
    </source>
</evidence>
<keyword evidence="13 14" id="KW-0998">Cell outer membrane</keyword>
<feature type="signal peptide" evidence="16">
    <location>
        <begin position="1"/>
        <end position="26"/>
    </location>
</feature>
<dbReference type="EMBL" id="JQEC01000002">
    <property type="protein sequence ID" value="KGJ97394.1"/>
    <property type="molecule type" value="Genomic_DNA"/>
</dbReference>
<evidence type="ECO:0000256" key="2">
    <source>
        <dbReference type="ARBA" id="ARBA00009810"/>
    </source>
</evidence>
<evidence type="ECO:0000256" key="14">
    <source>
        <dbReference type="PROSITE-ProRule" id="PRU01360"/>
    </source>
</evidence>
<dbReference type="GO" id="GO:0015344">
    <property type="term" value="F:siderophore uptake transmembrane transporter activity"/>
    <property type="evidence" value="ECO:0007669"/>
    <property type="project" value="TreeGrafter"/>
</dbReference>
<dbReference type="PANTHER" id="PTHR32552:SF68">
    <property type="entry name" value="FERRICHROME OUTER MEMBRANE TRANSPORTER_PHAGE RECEPTOR"/>
    <property type="match status" value="1"/>
</dbReference>
<dbReference type="NCBIfam" id="TIGR01783">
    <property type="entry name" value="TonB-siderophor"/>
    <property type="match status" value="1"/>
</dbReference>
<dbReference type="RefSeq" id="WP_033080289.1">
    <property type="nucleotide sequence ID" value="NZ_JQEC01000002.1"/>
</dbReference>
<gene>
    <name evidence="19" type="ORF">GAB14E_0983</name>
</gene>
<dbReference type="GO" id="GO:0038023">
    <property type="term" value="F:signaling receptor activity"/>
    <property type="evidence" value="ECO:0007669"/>
    <property type="project" value="InterPro"/>
</dbReference>
<evidence type="ECO:0000256" key="7">
    <source>
        <dbReference type="ARBA" id="ARBA00022729"/>
    </source>
</evidence>
<keyword evidence="9" id="KW-0406">Ion transport</keyword>
<keyword evidence="7 16" id="KW-0732">Signal</keyword>
<evidence type="ECO:0000256" key="3">
    <source>
        <dbReference type="ARBA" id="ARBA00022448"/>
    </source>
</evidence>
<evidence type="ECO:0000256" key="9">
    <source>
        <dbReference type="ARBA" id="ARBA00023065"/>
    </source>
</evidence>
<feature type="domain" description="TonB-dependent receptor plug" evidence="18">
    <location>
        <begin position="68"/>
        <end position="166"/>
    </location>
</feature>
<feature type="domain" description="TonB-dependent receptor-like beta-barrel" evidence="17">
    <location>
        <begin position="241"/>
        <end position="669"/>
    </location>
</feature>
<dbReference type="Pfam" id="PF07715">
    <property type="entry name" value="Plug"/>
    <property type="match status" value="1"/>
</dbReference>
<comment type="caution">
    <text evidence="19">The sequence shown here is derived from an EMBL/GenBank/DDBJ whole genome shotgun (WGS) entry which is preliminary data.</text>
</comment>
<evidence type="ECO:0000259" key="18">
    <source>
        <dbReference type="Pfam" id="PF07715"/>
    </source>
</evidence>
<dbReference type="GO" id="GO:0009279">
    <property type="term" value="C:cell outer membrane"/>
    <property type="evidence" value="ECO:0007669"/>
    <property type="project" value="UniProtKB-SubCell"/>
</dbReference>
<evidence type="ECO:0000313" key="20">
    <source>
        <dbReference type="Proteomes" id="UP000029868"/>
    </source>
</evidence>
<feature type="chain" id="PRO_5001949785" evidence="16">
    <location>
        <begin position="27"/>
        <end position="706"/>
    </location>
</feature>
<keyword evidence="5" id="KW-0410">Iron transport</keyword>
<evidence type="ECO:0000259" key="17">
    <source>
        <dbReference type="Pfam" id="PF00593"/>
    </source>
</evidence>
<comment type="similarity">
    <text evidence="2 14 15">Belongs to the TonB-dependent receptor family.</text>
</comment>
<dbReference type="InterPro" id="IPR012910">
    <property type="entry name" value="Plug_dom"/>
</dbReference>
<dbReference type="InterPro" id="IPR036942">
    <property type="entry name" value="Beta-barrel_TonB_sf"/>
</dbReference>
<dbReference type="Pfam" id="PF00593">
    <property type="entry name" value="TonB_dep_Rec_b-barrel"/>
    <property type="match status" value="1"/>
</dbReference>
<dbReference type="OrthoDB" id="8663017at2"/>
<dbReference type="PANTHER" id="PTHR32552">
    <property type="entry name" value="FERRICHROME IRON RECEPTOR-RELATED"/>
    <property type="match status" value="1"/>
</dbReference>
<evidence type="ECO:0000256" key="8">
    <source>
        <dbReference type="ARBA" id="ARBA00023004"/>
    </source>
</evidence>
<keyword evidence="6 14" id="KW-0812">Transmembrane</keyword>
<keyword evidence="8" id="KW-0408">Iron</keyword>
<evidence type="ECO:0000256" key="12">
    <source>
        <dbReference type="ARBA" id="ARBA00023170"/>
    </source>
</evidence>
<keyword evidence="11 14" id="KW-0472">Membrane</keyword>
<sequence length="706" mass="77673">MKNLTFYKHKRTLLALAITTSFGASAQENNAQLPSTEDKSAKEQEIEKIVVTSKFQQSLINRIAITPKELPFTLDVVDSELLELRNFTRPIEALTTLPNIARTEDRNGSGTTSFLSRGFAAPILVDNRVQNNFRGAGARDDSFVERYEILKGPASIASGPVGAGGIINTVTKSPERESFASVKLRADQFGSTGVDFDANIGELNSSDTVLLRVSGAYRDYEFDADHVGRTTTAIRPVAIVNISDDTSIKASVAYRKNESNPNGGFPVPNGEIPAGIDTGTFLGFVDGEVNSEDVLYNAELNHEFLDNLKLTVRGSKQSTDMDYKHVGGIYSYDGLTTGDYTYLSENAAKNELNATFIDAQLAYKANFWGQNQDFAIGIAHQEDDWTREFAENYRWEKISLDEIAMPHYGWDDANYGEFQLFQSTDAKLKSIFAEAALRPSENLTITAGIRFDDLEQNNFRRSAYGYNDSDLTTRLGASYSVTEDINVYASFAQAFVPQYRVLKDGSPTQAETSDGIEIGAKGSLFDNRVSFQAGVFSTQRKGVAITDPNDPDYAIIADEVDVQGIEISTNTIITDALSFTFNIGYTDIESSDEVPAPVFPEVTASMYLNYESQSGTLEGLIVSGGFRHVGESQNNIMTEHTWDGYNVADLNASYPVTENINVSVGILNLTDEEYIENTQVAGVNKFRYGAVLGAPRTVTMTLRWNM</sequence>
<organism evidence="19 20">
    <name type="scientific">Colwellia psychrerythraea</name>
    <name type="common">Vibrio psychroerythus</name>
    <dbReference type="NCBI Taxonomy" id="28229"/>
    <lineage>
        <taxon>Bacteria</taxon>
        <taxon>Pseudomonadati</taxon>
        <taxon>Pseudomonadota</taxon>
        <taxon>Gammaproteobacteria</taxon>
        <taxon>Alteromonadales</taxon>
        <taxon>Colwelliaceae</taxon>
        <taxon>Colwellia</taxon>
    </lineage>
</organism>
<evidence type="ECO:0000256" key="4">
    <source>
        <dbReference type="ARBA" id="ARBA00022452"/>
    </source>
</evidence>
<proteinExistence type="inferred from homology"/>
<evidence type="ECO:0000256" key="11">
    <source>
        <dbReference type="ARBA" id="ARBA00023136"/>
    </source>
</evidence>
<evidence type="ECO:0000256" key="10">
    <source>
        <dbReference type="ARBA" id="ARBA00023077"/>
    </source>
</evidence>
<dbReference type="AlphaFoldDB" id="A0A099L351"/>
<evidence type="ECO:0000256" key="13">
    <source>
        <dbReference type="ARBA" id="ARBA00023237"/>
    </source>
</evidence>
<dbReference type="CDD" id="cd01347">
    <property type="entry name" value="ligand_gated_channel"/>
    <property type="match status" value="1"/>
</dbReference>
<evidence type="ECO:0000256" key="15">
    <source>
        <dbReference type="RuleBase" id="RU003357"/>
    </source>
</evidence>
<dbReference type="Gene3D" id="2.40.170.20">
    <property type="entry name" value="TonB-dependent receptor, beta-barrel domain"/>
    <property type="match status" value="1"/>
</dbReference>
<dbReference type="Gene3D" id="2.170.130.10">
    <property type="entry name" value="TonB-dependent receptor, plug domain"/>
    <property type="match status" value="1"/>
</dbReference>
<dbReference type="InterPro" id="IPR000531">
    <property type="entry name" value="Beta-barrel_TonB"/>
</dbReference>